<keyword evidence="6 8" id="KW-1133">Transmembrane helix</keyword>
<feature type="transmembrane region" description="Helical" evidence="8">
    <location>
        <begin position="134"/>
        <end position="156"/>
    </location>
</feature>
<evidence type="ECO:0000259" key="9">
    <source>
        <dbReference type="PROSITE" id="PS50928"/>
    </source>
</evidence>
<keyword evidence="7 8" id="KW-0472">Membrane</keyword>
<evidence type="ECO:0000256" key="5">
    <source>
        <dbReference type="ARBA" id="ARBA00022692"/>
    </source>
</evidence>
<dbReference type="PANTHER" id="PTHR30614">
    <property type="entry name" value="MEMBRANE COMPONENT OF AMINO ACID ABC TRANSPORTER"/>
    <property type="match status" value="1"/>
</dbReference>
<comment type="similarity">
    <text evidence="2">Belongs to the binding-protein-dependent transport system permease family. HisMQ subfamily.</text>
</comment>
<dbReference type="PANTHER" id="PTHR30614:SF41">
    <property type="entry name" value="INNER MEMBRANE AMINO-ACID ABC TRANSPORTER PERMEASE PROTEIN YHDY"/>
    <property type="match status" value="1"/>
</dbReference>
<proteinExistence type="inferred from homology"/>
<feature type="domain" description="ABC transmembrane type-1" evidence="9">
    <location>
        <begin position="164"/>
        <end position="358"/>
    </location>
</feature>
<dbReference type="KEGG" id="azm:DM194_06160"/>
<keyword evidence="11" id="KW-1185">Reference proteome</keyword>
<dbReference type="Pfam" id="PF00528">
    <property type="entry name" value="BPD_transp_1"/>
    <property type="match status" value="1"/>
</dbReference>
<feature type="transmembrane region" description="Helical" evidence="8">
    <location>
        <begin position="209"/>
        <end position="227"/>
    </location>
</feature>
<feature type="transmembrane region" description="Helical" evidence="8">
    <location>
        <begin position="239"/>
        <end position="259"/>
    </location>
</feature>
<evidence type="ECO:0000256" key="6">
    <source>
        <dbReference type="ARBA" id="ARBA00022989"/>
    </source>
</evidence>
<dbReference type="InterPro" id="IPR035906">
    <property type="entry name" value="MetI-like_sf"/>
</dbReference>
<dbReference type="AlphaFoldDB" id="A0A2U9S2V5"/>
<evidence type="ECO:0000256" key="2">
    <source>
        <dbReference type="ARBA" id="ARBA00010072"/>
    </source>
</evidence>
<dbReference type="InterPro" id="IPR000515">
    <property type="entry name" value="MetI-like"/>
</dbReference>
<feature type="transmembrane region" description="Helical" evidence="8">
    <location>
        <begin position="339"/>
        <end position="355"/>
    </location>
</feature>
<dbReference type="RefSeq" id="WP_111066418.1">
    <property type="nucleotide sequence ID" value="NZ_CP029829.1"/>
</dbReference>
<feature type="transmembrane region" description="Helical" evidence="8">
    <location>
        <begin position="105"/>
        <end position="122"/>
    </location>
</feature>
<keyword evidence="3 8" id="KW-0813">Transport</keyword>
<dbReference type="OrthoDB" id="9771188at2"/>
<reference evidence="10 11" key="1">
    <citation type="journal article" date="2019" name="Int. J. Syst. Evol. Microbiol.">
        <title>Azospirillum ramasamyi sp. nov., a novel diazotrophic bacterium isolated from fermented bovine products.</title>
        <authorList>
            <person name="Anandham R."/>
            <person name="Heo J."/>
            <person name="Krishnamoorthy R."/>
            <person name="SenthilKumar M."/>
            <person name="Gopal N.O."/>
            <person name="Kim S.J."/>
            <person name="Kwon S.W."/>
        </authorList>
    </citation>
    <scope>NUCLEOTIDE SEQUENCE [LARGE SCALE GENOMIC DNA]</scope>
    <source>
        <strain evidence="10 11">M2T2B2</strain>
    </source>
</reference>
<keyword evidence="5 8" id="KW-0812">Transmembrane</keyword>
<evidence type="ECO:0000256" key="7">
    <source>
        <dbReference type="ARBA" id="ARBA00023136"/>
    </source>
</evidence>
<dbReference type="SUPFAM" id="SSF161098">
    <property type="entry name" value="MetI-like"/>
    <property type="match status" value="1"/>
</dbReference>
<feature type="transmembrane region" description="Helical" evidence="8">
    <location>
        <begin position="168"/>
        <end position="188"/>
    </location>
</feature>
<feature type="transmembrane region" description="Helical" evidence="8">
    <location>
        <begin position="37"/>
        <end position="58"/>
    </location>
</feature>
<evidence type="ECO:0000256" key="4">
    <source>
        <dbReference type="ARBA" id="ARBA00022475"/>
    </source>
</evidence>
<dbReference type="GO" id="GO:0043190">
    <property type="term" value="C:ATP-binding cassette (ABC) transporter complex"/>
    <property type="evidence" value="ECO:0007669"/>
    <property type="project" value="InterPro"/>
</dbReference>
<evidence type="ECO:0000313" key="11">
    <source>
        <dbReference type="Proteomes" id="UP000249605"/>
    </source>
</evidence>
<dbReference type="NCBIfam" id="TIGR01726">
    <property type="entry name" value="HEQRo_perm_3TM"/>
    <property type="match status" value="1"/>
</dbReference>
<dbReference type="PROSITE" id="PS50928">
    <property type="entry name" value="ABC_TM1"/>
    <property type="match status" value="1"/>
</dbReference>
<name>A0A2U9S2V5_9PROT</name>
<organism evidence="10 11">
    <name type="scientific">Azospirillum ramasamyi</name>
    <dbReference type="NCBI Taxonomy" id="682998"/>
    <lineage>
        <taxon>Bacteria</taxon>
        <taxon>Pseudomonadati</taxon>
        <taxon>Pseudomonadota</taxon>
        <taxon>Alphaproteobacteria</taxon>
        <taxon>Rhodospirillales</taxon>
        <taxon>Azospirillaceae</taxon>
        <taxon>Azospirillum</taxon>
    </lineage>
</organism>
<dbReference type="Proteomes" id="UP000249605">
    <property type="component" value="Chromosome"/>
</dbReference>
<evidence type="ECO:0000313" key="10">
    <source>
        <dbReference type="EMBL" id="AWU93880.1"/>
    </source>
</evidence>
<comment type="subcellular location">
    <subcellularLocation>
        <location evidence="1">Cell inner membrane</location>
        <topology evidence="1">Multi-pass membrane protein</topology>
    </subcellularLocation>
    <subcellularLocation>
        <location evidence="8">Cell membrane</location>
        <topology evidence="8">Multi-pass membrane protein</topology>
    </subcellularLocation>
</comment>
<protein>
    <submittedName>
        <fullName evidence="10">Amino acid ABC transporter permease</fullName>
    </submittedName>
</protein>
<dbReference type="GO" id="GO:0006865">
    <property type="term" value="P:amino acid transport"/>
    <property type="evidence" value="ECO:0007669"/>
    <property type="project" value="TreeGrafter"/>
</dbReference>
<evidence type="ECO:0000256" key="8">
    <source>
        <dbReference type="RuleBase" id="RU363032"/>
    </source>
</evidence>
<dbReference type="Gene3D" id="1.10.3720.10">
    <property type="entry name" value="MetI-like"/>
    <property type="match status" value="1"/>
</dbReference>
<accession>A0A2U9S2V5</accession>
<dbReference type="CDD" id="cd06261">
    <property type="entry name" value="TM_PBP2"/>
    <property type="match status" value="1"/>
</dbReference>
<sequence>MTDNVQNVQSVGLPDERPPANTVGPLAWLRANLFNTWYNAILTVLVLALLASAIPPFVNWLLIRAHGFDASSTVCRQDAGGACWGFISEKLRFIMFGMFPWDEQWRPLVTICVIIALLVVSCDRRFWKPWLGLIWAAGLGLVAVLMWGGVLGLTYVENTLWGGLPLTLILSVIGLAVAFPLAILLALGRRSNMPAVKVLCVTYIELIRGVPLISLLFMASVMLPLFLPNGVSIDKLLRAQIAFIMFAAAYMAEAIRGGLQAIPKGQYEAADGLGLSYWQKMRKIILPQALAIAIPPLVNTFISFFKDTSLVIIIGLYDLLGTAKAALSDPSWRGFYREAYLFIGVIYWVFCYSMSKYSQKLERDLNRSHRR</sequence>
<keyword evidence="4" id="KW-1003">Cell membrane</keyword>
<evidence type="ECO:0000256" key="3">
    <source>
        <dbReference type="ARBA" id="ARBA00022448"/>
    </source>
</evidence>
<dbReference type="EMBL" id="CP029829">
    <property type="protein sequence ID" value="AWU93880.1"/>
    <property type="molecule type" value="Genomic_DNA"/>
</dbReference>
<dbReference type="InterPro" id="IPR010065">
    <property type="entry name" value="AA_ABC_transptr_permease_3TM"/>
</dbReference>
<feature type="transmembrane region" description="Helical" evidence="8">
    <location>
        <begin position="284"/>
        <end position="304"/>
    </location>
</feature>
<evidence type="ECO:0000256" key="1">
    <source>
        <dbReference type="ARBA" id="ARBA00004429"/>
    </source>
</evidence>
<dbReference type="InterPro" id="IPR043429">
    <property type="entry name" value="ArtM/GltK/GlnP/TcyL/YhdX-like"/>
</dbReference>
<dbReference type="GO" id="GO:0022857">
    <property type="term" value="F:transmembrane transporter activity"/>
    <property type="evidence" value="ECO:0007669"/>
    <property type="project" value="InterPro"/>
</dbReference>
<gene>
    <name evidence="10" type="ORF">DM194_06160</name>
</gene>